<feature type="transmembrane region" description="Helical" evidence="3">
    <location>
        <begin position="476"/>
        <end position="495"/>
    </location>
</feature>
<dbReference type="Gene3D" id="1.20.120.1760">
    <property type="match status" value="1"/>
</dbReference>
<dbReference type="GO" id="GO:0016780">
    <property type="term" value="F:phosphotransferase activity, for other substituted phosphate groups"/>
    <property type="evidence" value="ECO:0007669"/>
    <property type="project" value="InterPro"/>
</dbReference>
<keyword evidence="1 2" id="KW-0808">Transferase</keyword>
<dbReference type="RefSeq" id="WP_093259693.1">
    <property type="nucleotide sequence ID" value="NZ_FNKK01000002.1"/>
</dbReference>
<dbReference type="GO" id="GO:0008654">
    <property type="term" value="P:phospholipid biosynthetic process"/>
    <property type="evidence" value="ECO:0007669"/>
    <property type="project" value="InterPro"/>
</dbReference>
<protein>
    <submittedName>
        <fullName evidence="4">CDP-alcohol phosphatidyltransferase</fullName>
    </submittedName>
</protein>
<dbReference type="STRING" id="35622.SAMN04489764_3124"/>
<dbReference type="EMBL" id="FNKK01000002">
    <property type="protein sequence ID" value="SDR03227.1"/>
    <property type="molecule type" value="Genomic_DNA"/>
</dbReference>
<keyword evidence="3" id="KW-0472">Membrane</keyword>
<evidence type="ECO:0000256" key="2">
    <source>
        <dbReference type="RuleBase" id="RU003750"/>
    </source>
</evidence>
<evidence type="ECO:0000313" key="4">
    <source>
        <dbReference type="EMBL" id="SDR03227.1"/>
    </source>
</evidence>
<keyword evidence="3" id="KW-1133">Transmembrane helix</keyword>
<organism evidence="4 5">
    <name type="scientific">Thermostaphylospora chromogena</name>
    <dbReference type="NCBI Taxonomy" id="35622"/>
    <lineage>
        <taxon>Bacteria</taxon>
        <taxon>Bacillati</taxon>
        <taxon>Actinomycetota</taxon>
        <taxon>Actinomycetes</taxon>
        <taxon>Streptosporangiales</taxon>
        <taxon>Thermomonosporaceae</taxon>
        <taxon>Thermostaphylospora</taxon>
    </lineage>
</organism>
<dbReference type="InterPro" id="IPR043130">
    <property type="entry name" value="CDP-OH_PTrfase_TM_dom"/>
</dbReference>
<dbReference type="Pfam" id="PF01066">
    <property type="entry name" value="CDP-OH_P_transf"/>
    <property type="match status" value="1"/>
</dbReference>
<feature type="transmembrane region" description="Helical" evidence="3">
    <location>
        <begin position="327"/>
        <end position="350"/>
    </location>
</feature>
<keyword evidence="5" id="KW-1185">Reference proteome</keyword>
<accession>A0A1H1FQK9</accession>
<evidence type="ECO:0000313" key="5">
    <source>
        <dbReference type="Proteomes" id="UP000217103"/>
    </source>
</evidence>
<gene>
    <name evidence="4" type="ORF">SAMN04489764_3124</name>
</gene>
<feature type="transmembrane region" description="Helical" evidence="3">
    <location>
        <begin position="501"/>
        <end position="521"/>
    </location>
</feature>
<comment type="similarity">
    <text evidence="2">Belongs to the CDP-alcohol phosphatidyltransferase class-I family.</text>
</comment>
<dbReference type="AlphaFoldDB" id="A0A1H1FQK9"/>
<evidence type="ECO:0000256" key="3">
    <source>
        <dbReference type="SAM" id="Phobius"/>
    </source>
</evidence>
<dbReference type="PROSITE" id="PS00379">
    <property type="entry name" value="CDP_ALCOHOL_P_TRANSF"/>
    <property type="match status" value="1"/>
</dbReference>
<feature type="transmembrane region" description="Helical" evidence="3">
    <location>
        <begin position="370"/>
        <end position="398"/>
    </location>
</feature>
<evidence type="ECO:0000256" key="1">
    <source>
        <dbReference type="ARBA" id="ARBA00022679"/>
    </source>
</evidence>
<dbReference type="GO" id="GO:0016020">
    <property type="term" value="C:membrane"/>
    <property type="evidence" value="ECO:0007669"/>
    <property type="project" value="InterPro"/>
</dbReference>
<dbReference type="InterPro" id="IPR048254">
    <property type="entry name" value="CDP_ALCOHOL_P_TRANSF_CS"/>
</dbReference>
<name>A0A1H1FQK9_9ACTN</name>
<dbReference type="Proteomes" id="UP000217103">
    <property type="component" value="Unassembled WGS sequence"/>
</dbReference>
<feature type="transmembrane region" description="Helical" evidence="3">
    <location>
        <begin position="303"/>
        <end position="320"/>
    </location>
</feature>
<reference evidence="4 5" key="1">
    <citation type="submission" date="2016-10" db="EMBL/GenBank/DDBJ databases">
        <authorList>
            <person name="de Groot N.N."/>
        </authorList>
    </citation>
    <scope>NUCLEOTIDE SEQUENCE [LARGE SCALE GENOMIC DNA]</scope>
    <source>
        <strain evidence="4 5">DSM 43794</strain>
    </source>
</reference>
<sequence>MTRVVLLGPTGPNSPEGHPLLTALPGSPTVIGRLHGQLASLDPNPITIVRAEIADQYEGYSGTVVRTEDLAADLRAIADAVEDATENLLIMPANSVIHDELIYQITKSKRGALALVAKEPRPVDENGEPLVEEEVVPIEEALPEIGDHVHEGLPVRARISKSRVVSVGSAYHAVTRPNAVLLGPLYLHHKHAPTLAEAARELAGMAHLLGPEDDLVQLLVLCLVRRGVSVGIRGRRDLFYQRVTSQESADEAVAAMAEYDEDRSRLNNAVKGADGFFTTFFVSTYSRFIARWAARRGLTPNQVTLFSIFLGVASATCFATGTRAGAIAGAVLIYFAFVFDCVDGQLARYARKFGVLGAWLDATFDRFKEYVVFAGLAIGAAVAGLGDVWTLALAALALQSVRHLLDFSFGAANRRKPSAPPRPGLALSVSPDTELRAALEQRRAAKQEENAGVARTLLRMWAKAGRFRAIYWARKMVVFPIGERFAAIAITAALFDPRVTFITLLIWGSVALVYTLTGRLVRSLA</sequence>
<keyword evidence="3" id="KW-0812">Transmembrane</keyword>
<dbReference type="OrthoDB" id="4850070at2"/>
<proteinExistence type="inferred from homology"/>
<dbReference type="InterPro" id="IPR000462">
    <property type="entry name" value="CDP-OH_P_trans"/>
</dbReference>